<evidence type="ECO:0000313" key="1">
    <source>
        <dbReference type="EMBL" id="GFP36234.1"/>
    </source>
</evidence>
<protein>
    <submittedName>
        <fullName evidence="1">Uncharacterized protein</fullName>
    </submittedName>
</protein>
<feature type="non-terminal residue" evidence="1">
    <location>
        <position position="1"/>
    </location>
</feature>
<name>A0A6V8PWP9_9ACTN</name>
<dbReference type="Proteomes" id="UP000576480">
    <property type="component" value="Unassembled WGS sequence"/>
</dbReference>
<organism evidence="1 2">
    <name type="scientific">Candidatus Hakubella thermalkaliphila</name>
    <dbReference type="NCBI Taxonomy" id="2754717"/>
    <lineage>
        <taxon>Bacteria</taxon>
        <taxon>Bacillati</taxon>
        <taxon>Actinomycetota</taxon>
        <taxon>Actinomycetota incertae sedis</taxon>
        <taxon>Candidatus Hakubellales</taxon>
        <taxon>Candidatus Hakubellaceae</taxon>
        <taxon>Candidatus Hakubella</taxon>
    </lineage>
</organism>
<sequence length="39" mass="4469">RTDSEGLPLQLSSPDLERAFAYMDRLINRLSFSIVLRST</sequence>
<comment type="caution">
    <text evidence="1">The sequence shown here is derived from an EMBL/GenBank/DDBJ whole genome shotgun (WGS) entry which is preliminary data.</text>
</comment>
<reference evidence="1 2" key="1">
    <citation type="journal article" date="2020" name="Front. Microbiol.">
        <title>Single-cell genomics of novel Actinobacteria with the Wood-Ljungdahl pathway discovered in a serpentinizing system.</title>
        <authorList>
            <person name="Merino N."/>
            <person name="Kawai M."/>
            <person name="Boyd E.S."/>
            <person name="Colman D.R."/>
            <person name="McGlynn S.E."/>
            <person name="Nealson K.H."/>
            <person name="Kurokawa K."/>
            <person name="Hongoh Y."/>
        </authorList>
    </citation>
    <scope>NUCLEOTIDE SEQUENCE [LARGE SCALE GENOMIC DNA]</scope>
    <source>
        <strain evidence="1 2">S43</strain>
    </source>
</reference>
<proteinExistence type="predicted"/>
<gene>
    <name evidence="1" type="ORF">HKBW3S43_02022</name>
</gene>
<dbReference type="EMBL" id="BLSB01000502">
    <property type="protein sequence ID" value="GFP36234.1"/>
    <property type="molecule type" value="Genomic_DNA"/>
</dbReference>
<accession>A0A6V8PWP9</accession>
<evidence type="ECO:0000313" key="2">
    <source>
        <dbReference type="Proteomes" id="UP000576480"/>
    </source>
</evidence>
<dbReference type="AlphaFoldDB" id="A0A6V8PWP9"/>